<dbReference type="Gene3D" id="3.30.460.10">
    <property type="entry name" value="Beta Polymerase, domain 2"/>
    <property type="match status" value="1"/>
</dbReference>
<dbReference type="GO" id="GO:0031499">
    <property type="term" value="C:TRAMP complex"/>
    <property type="evidence" value="ECO:0007669"/>
    <property type="project" value="TreeGrafter"/>
</dbReference>
<dbReference type="GO" id="GO:0005730">
    <property type="term" value="C:nucleolus"/>
    <property type="evidence" value="ECO:0007669"/>
    <property type="project" value="TreeGrafter"/>
</dbReference>
<evidence type="ECO:0000256" key="1">
    <source>
        <dbReference type="SAM" id="MobiDB-lite"/>
    </source>
</evidence>
<dbReference type="GO" id="GO:1990817">
    <property type="term" value="F:poly(A) RNA polymerase activity"/>
    <property type="evidence" value="ECO:0007669"/>
    <property type="project" value="InterPro"/>
</dbReference>
<dbReference type="PANTHER" id="PTHR23092:SF15">
    <property type="entry name" value="INACTIVE NON-CANONICAL POLY(A) RNA POLYMERASE PROTEIN TRF4-2-RELATED"/>
    <property type="match status" value="1"/>
</dbReference>
<accession>A0A6P6RVV4</accession>
<name>A0A6P6RVV4_9EIME</name>
<dbReference type="RefSeq" id="XP_026192001.1">
    <property type="nucleotide sequence ID" value="XM_026336216.1"/>
</dbReference>
<dbReference type="Proteomes" id="UP000515125">
    <property type="component" value="Unplaced"/>
</dbReference>
<dbReference type="OrthoDB" id="349230at2759"/>
<dbReference type="Gene3D" id="1.10.1410.10">
    <property type="match status" value="1"/>
</dbReference>
<reference evidence="4" key="1">
    <citation type="submission" date="2025-08" db="UniProtKB">
        <authorList>
            <consortium name="RefSeq"/>
        </authorList>
    </citation>
    <scope>IDENTIFICATION</scope>
</reference>
<evidence type="ECO:0000313" key="3">
    <source>
        <dbReference type="Proteomes" id="UP000515125"/>
    </source>
</evidence>
<dbReference type="InterPro" id="IPR045862">
    <property type="entry name" value="Trf4-like"/>
</dbReference>
<dbReference type="GeneID" id="113147049"/>
<dbReference type="GO" id="GO:0003729">
    <property type="term" value="F:mRNA binding"/>
    <property type="evidence" value="ECO:0007669"/>
    <property type="project" value="TreeGrafter"/>
</dbReference>
<dbReference type="InterPro" id="IPR054708">
    <property type="entry name" value="MTPAP-like_central"/>
</dbReference>
<organism evidence="3 4">
    <name type="scientific">Cyclospora cayetanensis</name>
    <dbReference type="NCBI Taxonomy" id="88456"/>
    <lineage>
        <taxon>Eukaryota</taxon>
        <taxon>Sar</taxon>
        <taxon>Alveolata</taxon>
        <taxon>Apicomplexa</taxon>
        <taxon>Conoidasida</taxon>
        <taxon>Coccidia</taxon>
        <taxon>Eucoccidiorida</taxon>
        <taxon>Eimeriorina</taxon>
        <taxon>Eimeriidae</taxon>
        <taxon>Cyclospora</taxon>
    </lineage>
</organism>
<dbReference type="GO" id="GO:0031123">
    <property type="term" value="P:RNA 3'-end processing"/>
    <property type="evidence" value="ECO:0007669"/>
    <property type="project" value="TreeGrafter"/>
</dbReference>
<dbReference type="AlphaFoldDB" id="A0A6P6RVV4"/>
<proteinExistence type="predicted"/>
<feature type="compositionally biased region" description="Low complexity" evidence="1">
    <location>
        <begin position="199"/>
        <end position="251"/>
    </location>
</feature>
<feature type="domain" description="Poly(A) RNA polymerase mitochondrial-like central palm" evidence="2">
    <location>
        <begin position="114"/>
        <end position="293"/>
    </location>
</feature>
<protein>
    <submittedName>
        <fullName evidence="4">Uncharacterized protein LOC113147049</fullName>
    </submittedName>
</protein>
<gene>
    <name evidence="4" type="primary">LOC113147049</name>
</gene>
<dbReference type="SUPFAM" id="SSF81301">
    <property type="entry name" value="Nucleotidyltransferase"/>
    <property type="match status" value="1"/>
</dbReference>
<dbReference type="Pfam" id="PF22600">
    <property type="entry name" value="MTPAP-like_central"/>
    <property type="match status" value="1"/>
</dbReference>
<evidence type="ECO:0000259" key="2">
    <source>
        <dbReference type="Pfam" id="PF22600"/>
    </source>
</evidence>
<keyword evidence="3" id="KW-1185">Reference proteome</keyword>
<dbReference type="InterPro" id="IPR043519">
    <property type="entry name" value="NT_sf"/>
</dbReference>
<feature type="compositionally biased region" description="Low complexity" evidence="1">
    <location>
        <begin position="11"/>
        <end position="57"/>
    </location>
</feature>
<feature type="region of interest" description="Disordered" evidence="1">
    <location>
        <begin position="1"/>
        <end position="65"/>
    </location>
</feature>
<dbReference type="PANTHER" id="PTHR23092">
    <property type="entry name" value="POLY(A) RNA POLYMERASE"/>
    <property type="match status" value="1"/>
</dbReference>
<dbReference type="GO" id="GO:0043634">
    <property type="term" value="P:polyadenylation-dependent ncRNA catabolic process"/>
    <property type="evidence" value="ECO:0007669"/>
    <property type="project" value="TreeGrafter"/>
</dbReference>
<evidence type="ECO:0000313" key="4">
    <source>
        <dbReference type="RefSeq" id="XP_026192001.1"/>
    </source>
</evidence>
<feature type="region of interest" description="Disordered" evidence="1">
    <location>
        <begin position="187"/>
        <end position="251"/>
    </location>
</feature>
<sequence length="486" mass="51434">MALPIEEAAPDGSSGSSRDCSSSNKSSHSSSNGSNKSASSNNSSSSDCSSSDNNSNGRTSTCGSDSKTWSLDDKILALGAEAYLLEAAYAPQRSSNFVSNIKATPPRCFYTALHLELQALLELLHPSAVEQHQRLRAAARLQLAAAAALPGSSCCVFGSQATQLALPGADLDAALCVPPSYFSVAEDTSRKATTRTTPTSNSSSSTVNASSSSNSSSSTVNASSSSNSSSSTVNASSSSNSSSNQNASSSSSSESISRAHVVTCLELLALSIQRFGLAQSLEVVSGARVPILRRFPVLRPLILCVKLLLKVLTPGLFCRQSQPRVLLSHLLMEFMHFFGIQWDVEAWGGCVRGGCHIFLKETQAEAARKGLVVDAPHPQRFCMESPLESLLSAIYPICHPLFALREADPLSSAAAEALRKAGVVAAEGSKASTASPPPPAGPLAAPSYSWMYMAEKPQQQSQLQQQRQKQVESYAEFWLRMTDPEE</sequence>